<comment type="caution">
    <text evidence="1">The sequence shown here is derived from an EMBL/GenBank/DDBJ whole genome shotgun (WGS) entry which is preliminary data.</text>
</comment>
<accession>A0AAD4KHF4</accession>
<dbReference type="AlphaFoldDB" id="A0AAD4KHF4"/>
<proteinExistence type="predicted"/>
<dbReference type="GeneID" id="70251751"/>
<keyword evidence="2" id="KW-1185">Reference proteome</keyword>
<evidence type="ECO:0000313" key="1">
    <source>
        <dbReference type="EMBL" id="KAH8691860.1"/>
    </source>
</evidence>
<sequence>MASAPMNPCRVFDQPSPAEHLLALQNPKILEQIKRSERKCVGFVITNAPLQVVKDEVVMDTRDFLQAGMPYALVFSVDNPDLRNMWFVFHEQKYNHQAVEFVRWGYEPHEFTVEPDLSVIIRSDTLISIVCSAAYVRSIGYNRCSSLYPEFVYFMLLIQEKVHQGEKNSDESSTEDTVSV</sequence>
<dbReference type="EMBL" id="JAJTJA010000011">
    <property type="protein sequence ID" value="KAH8691860.1"/>
    <property type="molecule type" value="Genomic_DNA"/>
</dbReference>
<gene>
    <name evidence="1" type="ORF">BGW36DRAFT_437470</name>
</gene>
<evidence type="ECO:0000313" key="2">
    <source>
        <dbReference type="Proteomes" id="UP001201262"/>
    </source>
</evidence>
<name>A0AAD4KHF4_9EURO</name>
<protein>
    <submittedName>
        <fullName evidence="1">Uncharacterized protein</fullName>
    </submittedName>
</protein>
<dbReference type="RefSeq" id="XP_046067857.1">
    <property type="nucleotide sequence ID" value="XM_046221464.1"/>
</dbReference>
<reference evidence="1" key="1">
    <citation type="submission" date="2021-12" db="EMBL/GenBank/DDBJ databases">
        <title>Convergent genome expansion in fungi linked to evolution of root-endophyte symbiosis.</title>
        <authorList>
            <consortium name="DOE Joint Genome Institute"/>
            <person name="Ke Y.-H."/>
            <person name="Bonito G."/>
            <person name="Liao H.-L."/>
            <person name="Looney B."/>
            <person name="Rojas-Flechas A."/>
            <person name="Nash J."/>
            <person name="Hameed K."/>
            <person name="Schadt C."/>
            <person name="Martin F."/>
            <person name="Crous P.W."/>
            <person name="Miettinen O."/>
            <person name="Magnuson J.K."/>
            <person name="Labbe J."/>
            <person name="Jacobson D."/>
            <person name="Doktycz M.J."/>
            <person name="Veneault-Fourrey C."/>
            <person name="Kuo A."/>
            <person name="Mondo S."/>
            <person name="Calhoun S."/>
            <person name="Riley R."/>
            <person name="Ohm R."/>
            <person name="LaButti K."/>
            <person name="Andreopoulos B."/>
            <person name="Pangilinan J."/>
            <person name="Nolan M."/>
            <person name="Tritt A."/>
            <person name="Clum A."/>
            <person name="Lipzen A."/>
            <person name="Daum C."/>
            <person name="Barry K."/>
            <person name="Grigoriev I.V."/>
            <person name="Vilgalys R."/>
        </authorList>
    </citation>
    <scope>NUCLEOTIDE SEQUENCE</scope>
    <source>
        <strain evidence="1">PMI_201</strain>
    </source>
</reference>
<dbReference type="Proteomes" id="UP001201262">
    <property type="component" value="Unassembled WGS sequence"/>
</dbReference>
<organism evidence="1 2">
    <name type="scientific">Talaromyces proteolyticus</name>
    <dbReference type="NCBI Taxonomy" id="1131652"/>
    <lineage>
        <taxon>Eukaryota</taxon>
        <taxon>Fungi</taxon>
        <taxon>Dikarya</taxon>
        <taxon>Ascomycota</taxon>
        <taxon>Pezizomycotina</taxon>
        <taxon>Eurotiomycetes</taxon>
        <taxon>Eurotiomycetidae</taxon>
        <taxon>Eurotiales</taxon>
        <taxon>Trichocomaceae</taxon>
        <taxon>Talaromyces</taxon>
        <taxon>Talaromyces sect. Bacilispori</taxon>
    </lineage>
</organism>